<dbReference type="AlphaFoldDB" id="A0A834WUH4"/>
<comment type="caution">
    <text evidence="1">The sequence shown here is derived from an EMBL/GenBank/DDBJ whole genome shotgun (WGS) entry which is preliminary data.</text>
</comment>
<sequence>MRKNKSIRAEILRDFSHGAIFYPVRFSLHDAGVNGPSLGAGVTPLSHGVEFSPVSSALLLISRTKLVD</sequence>
<reference evidence="1" key="1">
    <citation type="submission" date="2020-09" db="EMBL/GenBank/DDBJ databases">
        <title>Genome-Enabled Discovery of Anthraquinone Biosynthesis in Senna tora.</title>
        <authorList>
            <person name="Kang S.-H."/>
            <person name="Pandey R.P."/>
            <person name="Lee C.-M."/>
            <person name="Sim J.-S."/>
            <person name="Jeong J.-T."/>
            <person name="Choi B.-S."/>
            <person name="Jung M."/>
            <person name="Ginzburg D."/>
            <person name="Zhao K."/>
            <person name="Won S.Y."/>
            <person name="Oh T.-J."/>
            <person name="Yu Y."/>
            <person name="Kim N.-H."/>
            <person name="Lee O.R."/>
            <person name="Lee T.-H."/>
            <person name="Bashyal P."/>
            <person name="Kim T.-S."/>
            <person name="Lee W.-H."/>
            <person name="Kawkins C."/>
            <person name="Kim C.-K."/>
            <person name="Kim J.S."/>
            <person name="Ahn B.O."/>
            <person name="Rhee S.Y."/>
            <person name="Sohng J.K."/>
        </authorList>
    </citation>
    <scope>NUCLEOTIDE SEQUENCE</scope>
    <source>
        <tissue evidence="1">Leaf</tissue>
    </source>
</reference>
<evidence type="ECO:0000313" key="1">
    <source>
        <dbReference type="EMBL" id="KAF7832865.1"/>
    </source>
</evidence>
<proteinExistence type="predicted"/>
<organism evidence="1 2">
    <name type="scientific">Senna tora</name>
    <dbReference type="NCBI Taxonomy" id="362788"/>
    <lineage>
        <taxon>Eukaryota</taxon>
        <taxon>Viridiplantae</taxon>
        <taxon>Streptophyta</taxon>
        <taxon>Embryophyta</taxon>
        <taxon>Tracheophyta</taxon>
        <taxon>Spermatophyta</taxon>
        <taxon>Magnoliopsida</taxon>
        <taxon>eudicotyledons</taxon>
        <taxon>Gunneridae</taxon>
        <taxon>Pentapetalae</taxon>
        <taxon>rosids</taxon>
        <taxon>fabids</taxon>
        <taxon>Fabales</taxon>
        <taxon>Fabaceae</taxon>
        <taxon>Caesalpinioideae</taxon>
        <taxon>Cassia clade</taxon>
        <taxon>Senna</taxon>
    </lineage>
</organism>
<evidence type="ECO:0000313" key="2">
    <source>
        <dbReference type="Proteomes" id="UP000634136"/>
    </source>
</evidence>
<protein>
    <submittedName>
        <fullName evidence="1">Uncharacterized protein</fullName>
    </submittedName>
</protein>
<keyword evidence="2" id="KW-1185">Reference proteome</keyword>
<name>A0A834WUH4_9FABA</name>
<dbReference type="Proteomes" id="UP000634136">
    <property type="component" value="Unassembled WGS sequence"/>
</dbReference>
<gene>
    <name evidence="1" type="ORF">G2W53_015198</name>
</gene>
<accession>A0A834WUH4</accession>
<dbReference type="EMBL" id="JAAIUW010000005">
    <property type="protein sequence ID" value="KAF7832865.1"/>
    <property type="molecule type" value="Genomic_DNA"/>
</dbReference>